<dbReference type="Gene3D" id="1.25.40.10">
    <property type="entry name" value="Tetratricopeptide repeat domain"/>
    <property type="match status" value="2"/>
</dbReference>
<keyword evidence="3" id="KW-1185">Reference proteome</keyword>
<dbReference type="OrthoDB" id="10262375at2759"/>
<evidence type="ECO:0000256" key="2">
    <source>
        <dbReference type="ARBA" id="ARBA00022803"/>
    </source>
</evidence>
<gene>
    <name evidence="4" type="primary">LOC113400081</name>
</gene>
<keyword evidence="2" id="KW-0802">TPR repeat</keyword>
<dbReference type="GeneID" id="113400081"/>
<evidence type="ECO:0000313" key="4">
    <source>
        <dbReference type="RefSeq" id="XP_026495298.2"/>
    </source>
</evidence>
<evidence type="ECO:0000313" key="3">
    <source>
        <dbReference type="Proteomes" id="UP001652626"/>
    </source>
</evidence>
<dbReference type="PANTHER" id="PTHR44314">
    <property type="entry name" value="CILIA- AND FLAGELLA-ASSOCIATED PROTEIN 70"/>
    <property type="match status" value="1"/>
</dbReference>
<reference evidence="4" key="1">
    <citation type="submission" date="2025-08" db="UniProtKB">
        <authorList>
            <consortium name="RefSeq"/>
        </authorList>
    </citation>
    <scope>IDENTIFICATION</scope>
    <source>
        <tissue evidence="4">Whole body</tissue>
    </source>
</reference>
<dbReference type="GO" id="GO:0031514">
    <property type="term" value="C:motile cilium"/>
    <property type="evidence" value="ECO:0007669"/>
    <property type="project" value="TreeGrafter"/>
</dbReference>
<organism evidence="3 4">
    <name type="scientific">Vanessa tameamea</name>
    <name type="common">Kamehameha butterfly</name>
    <dbReference type="NCBI Taxonomy" id="334116"/>
    <lineage>
        <taxon>Eukaryota</taxon>
        <taxon>Metazoa</taxon>
        <taxon>Ecdysozoa</taxon>
        <taxon>Arthropoda</taxon>
        <taxon>Hexapoda</taxon>
        <taxon>Insecta</taxon>
        <taxon>Pterygota</taxon>
        <taxon>Neoptera</taxon>
        <taxon>Endopterygota</taxon>
        <taxon>Lepidoptera</taxon>
        <taxon>Glossata</taxon>
        <taxon>Ditrysia</taxon>
        <taxon>Papilionoidea</taxon>
        <taxon>Nymphalidae</taxon>
        <taxon>Nymphalinae</taxon>
        <taxon>Vanessa</taxon>
    </lineage>
</organism>
<dbReference type="GO" id="GO:0003341">
    <property type="term" value="P:cilium movement"/>
    <property type="evidence" value="ECO:0007669"/>
    <property type="project" value="TreeGrafter"/>
</dbReference>
<evidence type="ECO:0000256" key="1">
    <source>
        <dbReference type="ARBA" id="ARBA00022737"/>
    </source>
</evidence>
<dbReference type="GO" id="GO:0070062">
    <property type="term" value="C:extracellular exosome"/>
    <property type="evidence" value="ECO:0007669"/>
    <property type="project" value="TreeGrafter"/>
</dbReference>
<name>A0A8B8IE04_VANTA</name>
<protein>
    <submittedName>
        <fullName evidence="4">Uncharacterized protein LOC113400081</fullName>
    </submittedName>
</protein>
<dbReference type="AlphaFoldDB" id="A0A8B8IE04"/>
<dbReference type="InterPro" id="IPR011990">
    <property type="entry name" value="TPR-like_helical_dom_sf"/>
</dbReference>
<dbReference type="RefSeq" id="XP_026495298.2">
    <property type="nucleotide sequence ID" value="XM_026639513.2"/>
</dbReference>
<keyword evidence="1" id="KW-0677">Repeat</keyword>
<accession>A0A8B8IE04</accession>
<dbReference type="PANTHER" id="PTHR44314:SF1">
    <property type="entry name" value="CILIA- AND FLAGELLA-ASSOCIATED PROTEIN 70"/>
    <property type="match status" value="1"/>
</dbReference>
<dbReference type="SUPFAM" id="SSF48452">
    <property type="entry name" value="TPR-like"/>
    <property type="match status" value="2"/>
</dbReference>
<dbReference type="OMA" id="WASFHRT"/>
<dbReference type="Proteomes" id="UP001652626">
    <property type="component" value="Chromosome 10"/>
</dbReference>
<proteinExistence type="predicted"/>
<dbReference type="GO" id="GO:0060271">
    <property type="term" value="P:cilium assembly"/>
    <property type="evidence" value="ECO:0007669"/>
    <property type="project" value="TreeGrafter"/>
</dbReference>
<dbReference type="InterPro" id="IPR052628">
    <property type="entry name" value="CFAP70"/>
</dbReference>
<sequence length="937" mass="108138">MRKSKNRSEASIRTVKSETQYKEEIYVPPLDVLSISILDLRVPDEDPKPYTLKITFFDQLLLSSVVMSSNSRQEKDTNKSILAEGYMNYDPSDYEKMCLFVNHPLTNTNDMIIKKRMESMIPPSVLLAKSWDNFPKITLKLNIIRNEENHIHHKKFRNPNYFKFTLVGCYNFLIPFKSSITYTAATKLPVSNEMHSSVFTFDNGYIAPERFEYMSFYPHWESLRLQDERFTKGDLKLQCDLKEFQNVQNIDLEYYLNDSSKQLSTVWASFHRTLLLKDSEQWLSNYIRQYKWPLEVQMYEEGQGYSFMGFIDLFKLLYPGEKTTRIVVPLQWFDAESLMEKCGCEPLLTPTELIQSPNHQKVISNVTEFSSVTNEILPTGSDGSCAFAIIEVTMARPFKKPIIPPHITQSEINEMATDLELLPIKRECSGRGQLERDWQAMISNAAKSLLHVPYYGSADICAIIRQLSTSRTRVELFTSFWQEAAIYVNNNFVVSDFLRSNDTYEEMLMIAHSCLMKITYETLNEIDDTQEINPTLRAARQSRQLQDLPHAMELYLQLVVERPREADNWRELATCLRDIDEDWADVCINKSLLLNPRHPLSLLSKGSMVFDKDPDAAEPFFVALLAFYPFYPTLWIAANAYYLHRELFDMAQQIMEQIKRTRAEGLSGEMRYSRAWERELGDWWDHTPLLPGTSLYYDAADLLLRIRAISLAEVCIATALSETGESPVYYHMVALCCRLRGQIEDALCHLKQGIEKFGEISYLRSLEGECYHKMKNIVPSIASFKKAGSYSSPYIALLSLPRYDHQRTRSILSDVVRRHPSAYAWIALAEDWLMRSSSGEGDAEVRKDQRTATSNAANCAARALNCDRRAGRAWALLATLLSPSTRRQYCRVMASACDYKKPIEELRKSLGEQKSFCFRIGKVLQECRCEMCINLAI</sequence>